<keyword evidence="1" id="KW-1133">Transmembrane helix</keyword>
<evidence type="ECO:0000256" key="1">
    <source>
        <dbReference type="SAM" id="Phobius"/>
    </source>
</evidence>
<accession>A0A1W6URZ0</accession>
<proteinExistence type="predicted"/>
<gene>
    <name evidence="2" type="ORF">K05K4_39970</name>
</gene>
<dbReference type="EMBL" id="CP017903">
    <property type="protein sequence ID" value="ARP20721.1"/>
    <property type="molecule type" value="Genomic_DNA"/>
</dbReference>
<name>A0A1W6URZ0_VIBAL</name>
<keyword evidence="1" id="KW-0472">Membrane</keyword>
<sequence length="126" mass="14167">MDGILGIVATSGFVGMLVGGLITHRLALGRDKRKEYNDAIRPLKSLVSKTSRSPIMGALTRESIDAVEHYVSPRVYAKLVERLNEYREKTAETTQMDGWGVPYMDEEDKVEVRAILTKMNKLLKVK</sequence>
<evidence type="ECO:0000313" key="2">
    <source>
        <dbReference type="EMBL" id="ARP20721.1"/>
    </source>
</evidence>
<organism evidence="2">
    <name type="scientific">Vibrio alginolyticus</name>
    <dbReference type="NCBI Taxonomy" id="663"/>
    <lineage>
        <taxon>Bacteria</taxon>
        <taxon>Pseudomonadati</taxon>
        <taxon>Pseudomonadota</taxon>
        <taxon>Gammaproteobacteria</taxon>
        <taxon>Vibrionales</taxon>
        <taxon>Vibrionaceae</taxon>
        <taxon>Vibrio</taxon>
    </lineage>
</organism>
<protein>
    <submittedName>
        <fullName evidence="2">Uncharacterized protein</fullName>
    </submittedName>
</protein>
<dbReference type="RefSeq" id="WP_086047371.1">
    <property type="nucleotide sequence ID" value="NZ_CP017890.1"/>
</dbReference>
<feature type="transmembrane region" description="Helical" evidence="1">
    <location>
        <begin position="6"/>
        <end position="28"/>
    </location>
</feature>
<reference evidence="2" key="1">
    <citation type="submission" date="2016-10" db="EMBL/GenBank/DDBJ databases">
        <title>The High Quality Genome of Vibrio alginolyticus K01M1.</title>
        <authorList>
            <person name="Wendling C."/>
            <person name="Chibani C.M."/>
            <person name="Hertel R."/>
            <person name="Sproer C."/>
            <person name="Bunk B."/>
            <person name="Overmann J."/>
            <person name="Roth O."/>
            <person name="Liesegang H."/>
        </authorList>
    </citation>
    <scope>NUCLEOTIDE SEQUENCE</scope>
    <source>
        <strain evidence="2">K05K4</strain>
    </source>
</reference>
<keyword evidence="1" id="KW-0812">Transmembrane</keyword>
<dbReference type="AlphaFoldDB" id="A0A1W6URZ0"/>